<sequence length="74" mass="8342">GGGILAACQSKLNNVVHVPLTFINRRLPRLCRDSANKAFKRWQSCHVCYLLSYQYGDTNRNSYSYLPALPGRAP</sequence>
<evidence type="ECO:0000313" key="1">
    <source>
        <dbReference type="EMBL" id="MFA0814081.1"/>
    </source>
</evidence>
<feature type="non-terminal residue" evidence="1">
    <location>
        <position position="1"/>
    </location>
</feature>
<evidence type="ECO:0000313" key="2">
    <source>
        <dbReference type="Proteomes" id="UP001569428"/>
    </source>
</evidence>
<reference evidence="1 2" key="1">
    <citation type="submission" date="2024-08" db="EMBL/GenBank/DDBJ databases">
        <authorList>
            <person name="Ishaq N."/>
        </authorList>
    </citation>
    <scope>NUCLEOTIDE SEQUENCE [LARGE SCALE GENOMIC DNA]</scope>
    <source>
        <strain evidence="1 2">DSM 18651</strain>
    </source>
</reference>
<protein>
    <submittedName>
        <fullName evidence="1">Uncharacterized protein</fullName>
    </submittedName>
</protein>
<dbReference type="EMBL" id="JBGMEK010000237">
    <property type="protein sequence ID" value="MFA0814081.1"/>
    <property type="molecule type" value="Genomic_DNA"/>
</dbReference>
<dbReference type="Proteomes" id="UP001569428">
    <property type="component" value="Unassembled WGS sequence"/>
</dbReference>
<accession>A0ABV4P6T2</accession>
<dbReference type="RefSeq" id="WP_371841929.1">
    <property type="nucleotide sequence ID" value="NZ_JBGMEK010000237.1"/>
</dbReference>
<proteinExistence type="predicted"/>
<gene>
    <name evidence="1" type="ORF">ACCI49_24755</name>
</gene>
<keyword evidence="2" id="KW-1185">Reference proteome</keyword>
<organism evidence="1 2">
    <name type="scientific">Microbulbifer epialgicus</name>
    <dbReference type="NCBI Taxonomy" id="393907"/>
    <lineage>
        <taxon>Bacteria</taxon>
        <taxon>Pseudomonadati</taxon>
        <taxon>Pseudomonadota</taxon>
        <taxon>Gammaproteobacteria</taxon>
        <taxon>Cellvibrionales</taxon>
        <taxon>Microbulbiferaceae</taxon>
        <taxon>Microbulbifer</taxon>
    </lineage>
</organism>
<comment type="caution">
    <text evidence="1">The sequence shown here is derived from an EMBL/GenBank/DDBJ whole genome shotgun (WGS) entry which is preliminary data.</text>
</comment>
<name>A0ABV4P6T2_9GAMM</name>